<reference evidence="9" key="1">
    <citation type="submission" date="2016-08" db="EMBL/GenBank/DDBJ databases">
        <authorList>
            <person name="Holder M.E."/>
            <person name="Ajami N.J."/>
            <person name="Petrosino J.F."/>
        </authorList>
    </citation>
    <scope>NUCLEOTIDE SEQUENCE [LARGE SCALE GENOMIC DNA]</scope>
    <source>
        <strain evidence="9">F0677</strain>
    </source>
</reference>
<keyword evidence="3 6" id="KW-0812">Transmembrane</keyword>
<dbReference type="Proteomes" id="UP000094757">
    <property type="component" value="Chromosome"/>
</dbReference>
<feature type="transmembrane region" description="Helical" evidence="6">
    <location>
        <begin position="209"/>
        <end position="230"/>
    </location>
</feature>
<dbReference type="InterPro" id="IPR004923">
    <property type="entry name" value="FTR1/Fip1/EfeU"/>
</dbReference>
<feature type="transmembrane region" description="Helical" evidence="6">
    <location>
        <begin position="257"/>
        <end position="277"/>
    </location>
</feature>
<organism evidence="8 9">
    <name type="scientific">Dialister pneumosintes</name>
    <dbReference type="NCBI Taxonomy" id="39950"/>
    <lineage>
        <taxon>Bacteria</taxon>
        <taxon>Bacillati</taxon>
        <taxon>Bacillota</taxon>
        <taxon>Negativicutes</taxon>
        <taxon>Veillonellales</taxon>
        <taxon>Veillonellaceae</taxon>
        <taxon>Dialister</taxon>
    </lineage>
</organism>
<evidence type="ECO:0000256" key="5">
    <source>
        <dbReference type="ARBA" id="ARBA00023136"/>
    </source>
</evidence>
<feature type="transmembrane region" description="Helical" evidence="6">
    <location>
        <begin position="289"/>
        <end position="309"/>
    </location>
</feature>
<dbReference type="PANTHER" id="PTHR31632:SF2">
    <property type="entry name" value="PLASMA MEMBRANE IRON PERMEASE"/>
    <property type="match status" value="1"/>
</dbReference>
<feature type="chain" id="PRO_5008554613" evidence="7">
    <location>
        <begin position="26"/>
        <end position="400"/>
    </location>
</feature>
<evidence type="ECO:0000256" key="3">
    <source>
        <dbReference type="ARBA" id="ARBA00022692"/>
    </source>
</evidence>
<protein>
    <submittedName>
        <fullName evidence="8">Iron permease FTR1</fullName>
    </submittedName>
</protein>
<proteinExistence type="inferred from homology"/>
<feature type="transmembrane region" description="Helical" evidence="6">
    <location>
        <begin position="321"/>
        <end position="341"/>
    </location>
</feature>
<feature type="signal peptide" evidence="7">
    <location>
        <begin position="1"/>
        <end position="25"/>
    </location>
</feature>
<comment type="similarity">
    <text evidence="2">Belongs to the oxidase-dependent Fe transporter (OFeT) (TC 9.A.10.1) family.</text>
</comment>
<dbReference type="KEGG" id="dpn:BCB69_04920"/>
<dbReference type="STRING" id="39950.BCB69_04920"/>
<feature type="transmembrane region" description="Helical" evidence="6">
    <location>
        <begin position="139"/>
        <end position="164"/>
    </location>
</feature>
<evidence type="ECO:0000256" key="7">
    <source>
        <dbReference type="SAM" id="SignalP"/>
    </source>
</evidence>
<evidence type="ECO:0000313" key="9">
    <source>
        <dbReference type="Proteomes" id="UP000094757"/>
    </source>
</evidence>
<dbReference type="AlphaFoldDB" id="A0A1B3WEH4"/>
<dbReference type="EMBL" id="CP017037">
    <property type="protein sequence ID" value="AOH39346.1"/>
    <property type="molecule type" value="Genomic_DNA"/>
</dbReference>
<accession>A0A1B3WEH4</accession>
<keyword evidence="4 6" id="KW-1133">Transmembrane helix</keyword>
<keyword evidence="5 6" id="KW-0472">Membrane</keyword>
<dbReference type="Pfam" id="PF03239">
    <property type="entry name" value="FTR1"/>
    <property type="match status" value="1"/>
</dbReference>
<dbReference type="RefSeq" id="WP_069177178.1">
    <property type="nucleotide sequence ID" value="NZ_CP017037.1"/>
</dbReference>
<gene>
    <name evidence="8" type="ORF">BCB69_04920</name>
</gene>
<dbReference type="GO" id="GO:0033573">
    <property type="term" value="C:high-affinity iron permease complex"/>
    <property type="evidence" value="ECO:0007669"/>
    <property type="project" value="InterPro"/>
</dbReference>
<name>A0A1B3WEH4_9FIRM</name>
<dbReference type="PANTHER" id="PTHR31632">
    <property type="entry name" value="IRON TRANSPORTER FTH1"/>
    <property type="match status" value="1"/>
</dbReference>
<feature type="transmembrane region" description="Helical" evidence="6">
    <location>
        <begin position="176"/>
        <end position="194"/>
    </location>
</feature>
<evidence type="ECO:0000256" key="6">
    <source>
        <dbReference type="SAM" id="Phobius"/>
    </source>
</evidence>
<evidence type="ECO:0000256" key="1">
    <source>
        <dbReference type="ARBA" id="ARBA00004141"/>
    </source>
</evidence>
<evidence type="ECO:0000256" key="4">
    <source>
        <dbReference type="ARBA" id="ARBA00022989"/>
    </source>
</evidence>
<evidence type="ECO:0000313" key="8">
    <source>
        <dbReference type="EMBL" id="AOH39346.1"/>
    </source>
</evidence>
<dbReference type="GO" id="GO:0015093">
    <property type="term" value="F:ferrous iron transmembrane transporter activity"/>
    <property type="evidence" value="ECO:0007669"/>
    <property type="project" value="TreeGrafter"/>
</dbReference>
<keyword evidence="7" id="KW-0732">Signal</keyword>
<evidence type="ECO:0000256" key="2">
    <source>
        <dbReference type="ARBA" id="ARBA00008333"/>
    </source>
</evidence>
<comment type="subcellular location">
    <subcellularLocation>
        <location evidence="1">Membrane</location>
        <topology evidence="1">Multi-pass membrane protein</topology>
    </subcellularLocation>
</comment>
<feature type="transmembrane region" description="Helical" evidence="6">
    <location>
        <begin position="375"/>
        <end position="391"/>
    </location>
</feature>
<sequence>MRKKMMHMIVTIILLITGVMTPAYAAQEWNQVYLHIEKMVNQGVEQYNNGDQMAAKKTINDSYYGVYEKDGLEKAIRTTIASKDANLTEYQYSKLKKAIREDYGKEAVRNEADELLAMIREDVQKLENKGGTGGKWASFIPALLIMLREGLEAILVVVAIMAYLIKSNNQKYLSSVYNYAVSAIAASFVTAYIFSEVLDTFAAGANQELIEGITALIAVVVLLSISFWMGGKSNEKNWKKYIEDMVQSSMTTGRAKALGLAVFLAVYREGAEVILFYQALFNSATGDTHMIWAGFGAACIILAILFAIIQKGLIRIPLRQFFVVTSTFMYLLAVSFAGSGVSELQEAQVISQTVIPWSWLPNIDWLGLYPTYETIGIQLLLLAFAAIIWIYKRKNHKVSL</sequence>